<feature type="compositionally biased region" description="Low complexity" evidence="2">
    <location>
        <begin position="31"/>
        <end position="48"/>
    </location>
</feature>
<dbReference type="RefSeq" id="XP_025345603.1">
    <property type="nucleotide sequence ID" value="XM_025493262.1"/>
</dbReference>
<dbReference type="Proteomes" id="UP000245942">
    <property type="component" value="Unassembled WGS sequence"/>
</dbReference>
<keyword evidence="4" id="KW-1185">Reference proteome</keyword>
<gene>
    <name evidence="3" type="ORF">BCV69DRAFT_285072</name>
</gene>
<reference evidence="3 4" key="1">
    <citation type="journal article" date="2018" name="Mol. Biol. Evol.">
        <title>Broad Genomic Sampling Reveals a Smut Pathogenic Ancestry of the Fungal Clade Ustilaginomycotina.</title>
        <authorList>
            <person name="Kijpornyongpan T."/>
            <person name="Mondo S.J."/>
            <person name="Barry K."/>
            <person name="Sandor L."/>
            <person name="Lee J."/>
            <person name="Lipzen A."/>
            <person name="Pangilinan J."/>
            <person name="LaButti K."/>
            <person name="Hainaut M."/>
            <person name="Henrissat B."/>
            <person name="Grigoriev I.V."/>
            <person name="Spatafora J.W."/>
            <person name="Aime M.C."/>
        </authorList>
    </citation>
    <scope>NUCLEOTIDE SEQUENCE [LARGE SCALE GENOMIC DNA]</scope>
    <source>
        <strain evidence="3 4">MCA 4718</strain>
    </source>
</reference>
<dbReference type="GeneID" id="37014996"/>
<accession>A0A316U1Y5</accession>
<feature type="compositionally biased region" description="Acidic residues" evidence="2">
    <location>
        <begin position="85"/>
        <end position="121"/>
    </location>
</feature>
<feature type="compositionally biased region" description="Low complexity" evidence="2">
    <location>
        <begin position="323"/>
        <end position="337"/>
    </location>
</feature>
<evidence type="ECO:0000256" key="1">
    <source>
        <dbReference type="ARBA" id="ARBA00007462"/>
    </source>
</evidence>
<dbReference type="AlphaFoldDB" id="A0A316U1Y5"/>
<dbReference type="GO" id="GO:0000460">
    <property type="term" value="P:maturation of 5.8S rRNA"/>
    <property type="evidence" value="ECO:0007669"/>
    <property type="project" value="TreeGrafter"/>
</dbReference>
<feature type="compositionally biased region" description="Low complexity" evidence="2">
    <location>
        <begin position="199"/>
        <end position="212"/>
    </location>
</feature>
<feature type="compositionally biased region" description="Polar residues" evidence="2">
    <location>
        <begin position="185"/>
        <end position="194"/>
    </location>
</feature>
<evidence type="ECO:0000256" key="2">
    <source>
        <dbReference type="SAM" id="MobiDB-lite"/>
    </source>
</evidence>
<evidence type="ECO:0000313" key="3">
    <source>
        <dbReference type="EMBL" id="PWN18443.1"/>
    </source>
</evidence>
<dbReference type="InterPro" id="IPR012459">
    <property type="entry name" value="Rrp15"/>
</dbReference>
<evidence type="ECO:0008006" key="5">
    <source>
        <dbReference type="Google" id="ProtNLM"/>
    </source>
</evidence>
<feature type="compositionally biased region" description="Low complexity" evidence="2">
    <location>
        <begin position="159"/>
        <end position="184"/>
    </location>
</feature>
<feature type="compositionally biased region" description="Basic residues" evidence="2">
    <location>
        <begin position="128"/>
        <end position="138"/>
    </location>
</feature>
<dbReference type="OrthoDB" id="20949at2759"/>
<dbReference type="EMBL" id="KZ819336">
    <property type="protein sequence ID" value="PWN18443.1"/>
    <property type="molecule type" value="Genomic_DNA"/>
</dbReference>
<dbReference type="STRING" id="1684307.A0A316U1Y5"/>
<feature type="region of interest" description="Disordered" evidence="2">
    <location>
        <begin position="1"/>
        <end position="217"/>
    </location>
</feature>
<dbReference type="GO" id="GO:0000470">
    <property type="term" value="P:maturation of LSU-rRNA"/>
    <property type="evidence" value="ECO:0007669"/>
    <property type="project" value="TreeGrafter"/>
</dbReference>
<evidence type="ECO:0000313" key="4">
    <source>
        <dbReference type="Proteomes" id="UP000245942"/>
    </source>
</evidence>
<dbReference type="PANTHER" id="PTHR13245">
    <property type="entry name" value="RRP15-LIKE PROTEIN"/>
    <property type="match status" value="1"/>
</dbReference>
<dbReference type="GO" id="GO:0030687">
    <property type="term" value="C:preribosome, large subunit precursor"/>
    <property type="evidence" value="ECO:0007669"/>
    <property type="project" value="TreeGrafter"/>
</dbReference>
<comment type="similarity">
    <text evidence="1">Belongs to the RRP15 family.</text>
</comment>
<feature type="region of interest" description="Disordered" evidence="2">
    <location>
        <begin position="237"/>
        <end position="284"/>
    </location>
</feature>
<feature type="region of interest" description="Disordered" evidence="2">
    <location>
        <begin position="308"/>
        <end position="349"/>
    </location>
</feature>
<dbReference type="Pfam" id="PF07890">
    <property type="entry name" value="Rrp15p"/>
    <property type="match status" value="1"/>
</dbReference>
<feature type="compositionally biased region" description="Basic and acidic residues" evidence="2">
    <location>
        <begin position="270"/>
        <end position="284"/>
    </location>
</feature>
<protein>
    <recommendedName>
        <fullName evidence="5">Rrp15p-domain-containing protein</fullName>
    </recommendedName>
</protein>
<sequence length="378" mass="39408">MPPHRTRPSPSGLASHGKSKGKFSTKPPALTARGATSRSAAGSTSTGGKPAKSMTSPTSASRGGRPAAFPTKLSAAAGKRRRAAEEEEEEEEEEEDETLGSAAEDGEDEDGEVGTDEEIENAMERGRSSKTAKRKRRAVSPTSFGQTLSAFLGDESDEGASSSLPSSAVPSTSQKTTSKTPTTQASVQGQSQPQAPIFSLAPSISSRISSTKLSEKAARVALEERRSREDQFRVRDLIGGWGRPGEKPGQSSALTARGGQEAEESDAEDGEKMNEWLREGGSKGFERRLRKVAQRGVVKLFNAIRAAQSTTTDDVEERNKGLTAAAASSASAGGATAVVRPGSKNALGGKSKELADLSKANFLDLIRSGGGSGKTVKA</sequence>
<dbReference type="PANTHER" id="PTHR13245:SF14">
    <property type="entry name" value="RRP15-LIKE PROTEIN"/>
    <property type="match status" value="1"/>
</dbReference>
<proteinExistence type="inferred from homology"/>
<name>A0A316U1Y5_9BASI</name>
<organism evidence="3 4">
    <name type="scientific">Pseudomicrostroma glucosiphilum</name>
    <dbReference type="NCBI Taxonomy" id="1684307"/>
    <lineage>
        <taxon>Eukaryota</taxon>
        <taxon>Fungi</taxon>
        <taxon>Dikarya</taxon>
        <taxon>Basidiomycota</taxon>
        <taxon>Ustilaginomycotina</taxon>
        <taxon>Exobasidiomycetes</taxon>
        <taxon>Microstromatales</taxon>
        <taxon>Microstromatales incertae sedis</taxon>
        <taxon>Pseudomicrostroma</taxon>
    </lineage>
</organism>